<accession>A0A347UCL7</accession>
<dbReference type="Gene3D" id="3.40.640.10">
    <property type="entry name" value="Type I PLP-dependent aspartate aminotransferase-like (Major domain)"/>
    <property type="match status" value="1"/>
</dbReference>
<dbReference type="Proteomes" id="UP000261704">
    <property type="component" value="Chromosome"/>
</dbReference>
<evidence type="ECO:0000313" key="7">
    <source>
        <dbReference type="EMBL" id="AXX96595.1"/>
    </source>
</evidence>
<protein>
    <submittedName>
        <fullName evidence="7">PLP-dependent aminotransferase family protein</fullName>
    </submittedName>
</protein>
<name>A0A347UCL7_9RHOB</name>
<evidence type="ECO:0000256" key="2">
    <source>
        <dbReference type="ARBA" id="ARBA00022898"/>
    </source>
</evidence>
<feature type="domain" description="HTH gntR-type" evidence="6">
    <location>
        <begin position="16"/>
        <end position="84"/>
    </location>
</feature>
<dbReference type="KEGG" id="pamo:BAR1_00765"/>
<organism evidence="7 8">
    <name type="scientific">Profundibacter amoris</name>
    <dbReference type="NCBI Taxonomy" id="2171755"/>
    <lineage>
        <taxon>Bacteria</taxon>
        <taxon>Pseudomonadati</taxon>
        <taxon>Pseudomonadota</taxon>
        <taxon>Alphaproteobacteria</taxon>
        <taxon>Rhodobacterales</taxon>
        <taxon>Paracoccaceae</taxon>
        <taxon>Profundibacter</taxon>
    </lineage>
</organism>
<keyword evidence="8" id="KW-1185">Reference proteome</keyword>
<dbReference type="PANTHER" id="PTHR46577">
    <property type="entry name" value="HTH-TYPE TRANSCRIPTIONAL REGULATORY PROTEIN GABR"/>
    <property type="match status" value="1"/>
</dbReference>
<evidence type="ECO:0000256" key="1">
    <source>
        <dbReference type="ARBA" id="ARBA00005384"/>
    </source>
</evidence>
<dbReference type="RefSeq" id="WP_118941253.1">
    <property type="nucleotide sequence ID" value="NZ_CP032125.1"/>
</dbReference>
<dbReference type="Pfam" id="PF00155">
    <property type="entry name" value="Aminotran_1_2"/>
    <property type="match status" value="1"/>
</dbReference>
<dbReference type="Gene3D" id="1.10.10.10">
    <property type="entry name" value="Winged helix-like DNA-binding domain superfamily/Winged helix DNA-binding domain"/>
    <property type="match status" value="1"/>
</dbReference>
<keyword evidence="7" id="KW-0032">Aminotransferase</keyword>
<evidence type="ECO:0000256" key="5">
    <source>
        <dbReference type="ARBA" id="ARBA00023163"/>
    </source>
</evidence>
<dbReference type="InterPro" id="IPR015424">
    <property type="entry name" value="PyrdxlP-dep_Trfase"/>
</dbReference>
<dbReference type="OrthoDB" id="9808770at2"/>
<dbReference type="InterPro" id="IPR015421">
    <property type="entry name" value="PyrdxlP-dep_Trfase_major"/>
</dbReference>
<dbReference type="Pfam" id="PF00392">
    <property type="entry name" value="GntR"/>
    <property type="match status" value="1"/>
</dbReference>
<dbReference type="PRINTS" id="PR00035">
    <property type="entry name" value="HTHGNTR"/>
</dbReference>
<keyword evidence="4" id="KW-0238">DNA-binding</keyword>
<dbReference type="InterPro" id="IPR051446">
    <property type="entry name" value="HTH_trans_reg/aminotransferase"/>
</dbReference>
<dbReference type="GO" id="GO:0003677">
    <property type="term" value="F:DNA binding"/>
    <property type="evidence" value="ECO:0007669"/>
    <property type="project" value="UniProtKB-KW"/>
</dbReference>
<dbReference type="EMBL" id="CP032125">
    <property type="protein sequence ID" value="AXX96595.1"/>
    <property type="molecule type" value="Genomic_DNA"/>
</dbReference>
<dbReference type="InterPro" id="IPR036390">
    <property type="entry name" value="WH_DNA-bd_sf"/>
</dbReference>
<dbReference type="SMART" id="SM00345">
    <property type="entry name" value="HTH_GNTR"/>
    <property type="match status" value="1"/>
</dbReference>
<evidence type="ECO:0000259" key="6">
    <source>
        <dbReference type="PROSITE" id="PS50949"/>
    </source>
</evidence>
<dbReference type="SUPFAM" id="SSF46785">
    <property type="entry name" value="Winged helix' DNA-binding domain"/>
    <property type="match status" value="1"/>
</dbReference>
<reference evidence="7 8" key="1">
    <citation type="submission" date="2018-09" db="EMBL/GenBank/DDBJ databases">
        <title>Profundibacter amoris BAR1 gen. nov., sp. nov., a new member of the Roseobacter clade isolated at Lokis Castle Vent Field on the Arctic Mid-Oceanic Ridge.</title>
        <authorList>
            <person name="Le Moine Bauer S."/>
            <person name="Sjoeberg A.G."/>
            <person name="L'Haridon S."/>
            <person name="Stokke R."/>
            <person name="Roalkvam I."/>
            <person name="Steen I.H."/>
            <person name="Dahle H."/>
        </authorList>
    </citation>
    <scope>NUCLEOTIDE SEQUENCE [LARGE SCALE GENOMIC DNA]</scope>
    <source>
        <strain evidence="7 8">BAR1</strain>
    </source>
</reference>
<keyword evidence="3" id="KW-0805">Transcription regulation</keyword>
<dbReference type="InterPro" id="IPR036388">
    <property type="entry name" value="WH-like_DNA-bd_sf"/>
</dbReference>
<dbReference type="PANTHER" id="PTHR46577:SF1">
    <property type="entry name" value="HTH-TYPE TRANSCRIPTIONAL REGULATORY PROTEIN GABR"/>
    <property type="match status" value="1"/>
</dbReference>
<dbReference type="SUPFAM" id="SSF53383">
    <property type="entry name" value="PLP-dependent transferases"/>
    <property type="match status" value="1"/>
</dbReference>
<dbReference type="PROSITE" id="PS50949">
    <property type="entry name" value="HTH_GNTR"/>
    <property type="match status" value="1"/>
</dbReference>
<gene>
    <name evidence="7" type="ORF">BAR1_00765</name>
</gene>
<sequence length="487" mass="54991">MPLVEDTFFLDPNFQGTLQSQIQQIVASAILAGRLQAGEKLPSSRKLAEHLGISRITVTLAYHELVADDYIKSANRSGYYVSETAPMVPLPAIKGEMHKDTVDWTKAVQRDFTGGKTVKKNYNWRSYPYPFMYGQPDPDLFNQASWRLCAMQALGKKEFDSLTSDYAEQDDPELINFIARHTLPRRGILARPEQILVTVGAQNALWMAAQILLNERRAAAYENPGYHGIREILRHTGCTQFPVEIDDQGLPPDMLPDGLNALFITPSHQCPTTTTMPMDRRRELLRLANERNFLIVEDDYEFEMSFLKPPSPALKSLDEDGRVIYVGSFSKSLFPGLRLGYLVGSEPFIEQARALRLASLRHPPGYMQRTTAYFLGLGHYDAMIKRMRGVYQKRRQVTAQALANTEMKVAGRASFGGSGFWVEAPERVDTEVLRHRLADNGVLIEAGNPFFAGEDSPRNFFRLAYSSISSERIPEGIRRISQAIKEY</sequence>
<dbReference type="CDD" id="cd00609">
    <property type="entry name" value="AAT_like"/>
    <property type="match status" value="1"/>
</dbReference>
<comment type="similarity">
    <text evidence="1">In the C-terminal section; belongs to the class-I pyridoxal-phosphate-dependent aminotransferase family.</text>
</comment>
<keyword evidence="5" id="KW-0804">Transcription</keyword>
<dbReference type="InterPro" id="IPR004839">
    <property type="entry name" value="Aminotransferase_I/II_large"/>
</dbReference>
<evidence type="ECO:0000256" key="4">
    <source>
        <dbReference type="ARBA" id="ARBA00023125"/>
    </source>
</evidence>
<proteinExistence type="inferred from homology"/>
<keyword evidence="7" id="KW-0808">Transferase</keyword>
<dbReference type="AlphaFoldDB" id="A0A347UCL7"/>
<dbReference type="GO" id="GO:0003700">
    <property type="term" value="F:DNA-binding transcription factor activity"/>
    <property type="evidence" value="ECO:0007669"/>
    <property type="project" value="InterPro"/>
</dbReference>
<dbReference type="GO" id="GO:0030170">
    <property type="term" value="F:pyridoxal phosphate binding"/>
    <property type="evidence" value="ECO:0007669"/>
    <property type="project" value="InterPro"/>
</dbReference>
<keyword evidence="2" id="KW-0663">Pyridoxal phosphate</keyword>
<dbReference type="InterPro" id="IPR000524">
    <property type="entry name" value="Tscrpt_reg_HTH_GntR"/>
</dbReference>
<evidence type="ECO:0000313" key="8">
    <source>
        <dbReference type="Proteomes" id="UP000261704"/>
    </source>
</evidence>
<dbReference type="GO" id="GO:0008483">
    <property type="term" value="F:transaminase activity"/>
    <property type="evidence" value="ECO:0007669"/>
    <property type="project" value="UniProtKB-KW"/>
</dbReference>
<dbReference type="CDD" id="cd07377">
    <property type="entry name" value="WHTH_GntR"/>
    <property type="match status" value="1"/>
</dbReference>
<evidence type="ECO:0000256" key="3">
    <source>
        <dbReference type="ARBA" id="ARBA00023015"/>
    </source>
</evidence>